<dbReference type="KEGG" id="rhl:LPU83_1740"/>
<dbReference type="InterPro" id="IPR007538">
    <property type="entry name" value="dATP/dGTP_dipphydrolase_MazZ"/>
</dbReference>
<dbReference type="RefSeq" id="WP_037069507.1">
    <property type="nucleotide sequence ID" value="NZ_HG916852.1"/>
</dbReference>
<dbReference type="AlphaFoldDB" id="W6RAM2"/>
<evidence type="ECO:0000259" key="1">
    <source>
        <dbReference type="Pfam" id="PF04447"/>
    </source>
</evidence>
<protein>
    <submittedName>
        <fullName evidence="2">Eaa protein</fullName>
    </submittedName>
</protein>
<evidence type="ECO:0000313" key="3">
    <source>
        <dbReference type="Proteomes" id="UP000019443"/>
    </source>
</evidence>
<reference evidence="2" key="1">
    <citation type="submission" date="2013-11" db="EMBL/GenBank/DDBJ databases">
        <title>Draft genome sequence of the broad-host-range Rhizobium sp. LPU83 strain, a member of the low-genetic diversity Oregon-like Rhizobium sp. group.</title>
        <authorList>
            <person name="Wibberg D."/>
            <person name="Puehler A."/>
            <person name="Schlueter A."/>
        </authorList>
    </citation>
    <scope>NUCLEOTIDE SEQUENCE [LARGE SCALE GENOMIC DNA]</scope>
    <source>
        <strain evidence="2">LPU83</strain>
    </source>
</reference>
<gene>
    <name evidence="2" type="primary">eaa</name>
    <name evidence="2" type="ORF">LPU83_1740</name>
</gene>
<dbReference type="HOGENOM" id="CLU_2221097_0_0_5"/>
<keyword evidence="3" id="KW-1185">Reference proteome</keyword>
<proteinExistence type="predicted"/>
<organism evidence="2 3">
    <name type="scientific">Rhizobium favelukesii</name>
    <dbReference type="NCBI Taxonomy" id="348824"/>
    <lineage>
        <taxon>Bacteria</taxon>
        <taxon>Pseudomonadati</taxon>
        <taxon>Pseudomonadota</taxon>
        <taxon>Alphaproteobacteria</taxon>
        <taxon>Hyphomicrobiales</taxon>
        <taxon>Rhizobiaceae</taxon>
        <taxon>Rhizobium/Agrobacterium group</taxon>
        <taxon>Rhizobium</taxon>
    </lineage>
</organism>
<name>W6RAM2_9HYPH</name>
<dbReference type="EMBL" id="HG916852">
    <property type="protein sequence ID" value="CDM57405.1"/>
    <property type="molecule type" value="Genomic_DNA"/>
</dbReference>
<dbReference type="eggNOG" id="ENOG50317UP">
    <property type="taxonomic scope" value="Bacteria"/>
</dbReference>
<sequence>MFDLRAHLARQRKFSRKTFGPGPRTAGVLDHMRKELLEIEANPDDLEEWVDEMLLTFDGALRRGFSPDQIVAAIEAKQTKNEGRVWPNWRAADPDKAIEHVRGVND</sequence>
<dbReference type="Proteomes" id="UP000019443">
    <property type="component" value="Chromosome"/>
</dbReference>
<feature type="domain" description="dATP/dGTP diphosphohydrolase MazZ" evidence="1">
    <location>
        <begin position="12"/>
        <end position="100"/>
    </location>
</feature>
<dbReference type="PATRIC" id="fig|348824.6.peg.1869"/>
<dbReference type="Pfam" id="PF04447">
    <property type="entry name" value="dATP-dGTP_PPHyd"/>
    <property type="match status" value="1"/>
</dbReference>
<accession>W6RAM2</accession>
<evidence type="ECO:0000313" key="2">
    <source>
        <dbReference type="EMBL" id="CDM57405.1"/>
    </source>
</evidence>